<protein>
    <submittedName>
        <fullName evidence="1">Uncharacterized protein</fullName>
    </submittedName>
</protein>
<proteinExistence type="predicted"/>
<evidence type="ECO:0000313" key="2">
    <source>
        <dbReference type="Proteomes" id="UP000396862"/>
    </source>
</evidence>
<sequence length="61" mass="6976">MDILVNVMIKTIATSIPIVFISSELRFITLVNSDVNIARIVITYLSCLRIYLPKLLMDTIY</sequence>
<reference evidence="1 2" key="1">
    <citation type="submission" date="2019-10" db="EMBL/GenBank/DDBJ databases">
        <title>Prolixibacter strains distinguished by the presence of nitrate reductase genes were adept at nitrate-dependent anaerobic corrosion of metallic iron and carbon steel.</title>
        <authorList>
            <person name="Iino T."/>
            <person name="Shono N."/>
            <person name="Ito K."/>
            <person name="Nakamura R."/>
            <person name="Sueoka K."/>
            <person name="Harayama S."/>
            <person name="Ohkuma M."/>
        </authorList>
    </citation>
    <scope>NUCLEOTIDE SEQUENCE [LARGE SCALE GENOMIC DNA]</scope>
    <source>
        <strain evidence="1 2">MIC1-1</strain>
    </source>
</reference>
<name>A0ABQ0ZK18_9BACT</name>
<dbReference type="EMBL" id="BLAU01000001">
    <property type="protein sequence ID" value="GET21827.1"/>
    <property type="molecule type" value="Genomic_DNA"/>
</dbReference>
<gene>
    <name evidence="1" type="ORF">JCM18694_20730</name>
</gene>
<comment type="caution">
    <text evidence="1">The sequence shown here is derived from an EMBL/GenBank/DDBJ whole genome shotgun (WGS) entry which is preliminary data.</text>
</comment>
<evidence type="ECO:0000313" key="1">
    <source>
        <dbReference type="EMBL" id="GET21827.1"/>
    </source>
</evidence>
<dbReference type="Proteomes" id="UP000396862">
    <property type="component" value="Unassembled WGS sequence"/>
</dbReference>
<keyword evidence="2" id="KW-1185">Reference proteome</keyword>
<organism evidence="1 2">
    <name type="scientific">Prolixibacter denitrificans</name>
    <dbReference type="NCBI Taxonomy" id="1541063"/>
    <lineage>
        <taxon>Bacteria</taxon>
        <taxon>Pseudomonadati</taxon>
        <taxon>Bacteroidota</taxon>
        <taxon>Bacteroidia</taxon>
        <taxon>Marinilabiliales</taxon>
        <taxon>Prolixibacteraceae</taxon>
        <taxon>Prolixibacter</taxon>
    </lineage>
</organism>
<accession>A0ABQ0ZK18</accession>